<dbReference type="EMBL" id="ML991809">
    <property type="protein sequence ID" value="KAF2233142.1"/>
    <property type="molecule type" value="Genomic_DNA"/>
</dbReference>
<protein>
    <submittedName>
        <fullName evidence="2">Uncharacterized protein</fullName>
    </submittedName>
</protein>
<gene>
    <name evidence="2" type="ORF">EV356DRAFT_503986</name>
</gene>
<reference evidence="2" key="1">
    <citation type="journal article" date="2020" name="Stud. Mycol.">
        <title>101 Dothideomycetes genomes: a test case for predicting lifestyles and emergence of pathogens.</title>
        <authorList>
            <person name="Haridas S."/>
            <person name="Albert R."/>
            <person name="Binder M."/>
            <person name="Bloem J."/>
            <person name="Labutti K."/>
            <person name="Salamov A."/>
            <person name="Andreopoulos B."/>
            <person name="Baker S."/>
            <person name="Barry K."/>
            <person name="Bills G."/>
            <person name="Bluhm B."/>
            <person name="Cannon C."/>
            <person name="Castanera R."/>
            <person name="Culley D."/>
            <person name="Daum C."/>
            <person name="Ezra D."/>
            <person name="Gonzalez J."/>
            <person name="Henrissat B."/>
            <person name="Kuo A."/>
            <person name="Liang C."/>
            <person name="Lipzen A."/>
            <person name="Lutzoni F."/>
            <person name="Magnuson J."/>
            <person name="Mondo S."/>
            <person name="Nolan M."/>
            <person name="Ohm R."/>
            <person name="Pangilinan J."/>
            <person name="Park H.-J."/>
            <person name="Ramirez L."/>
            <person name="Alfaro M."/>
            <person name="Sun H."/>
            <person name="Tritt A."/>
            <person name="Yoshinaga Y."/>
            <person name="Zwiers L.-H."/>
            <person name="Turgeon B."/>
            <person name="Goodwin S."/>
            <person name="Spatafora J."/>
            <person name="Crous P."/>
            <person name="Grigoriev I."/>
        </authorList>
    </citation>
    <scope>NUCLEOTIDE SEQUENCE</scope>
    <source>
        <strain evidence="2">Tuck. ex Michener</strain>
    </source>
</reference>
<evidence type="ECO:0000313" key="3">
    <source>
        <dbReference type="Proteomes" id="UP000800092"/>
    </source>
</evidence>
<organism evidence="2 3">
    <name type="scientific">Viridothelium virens</name>
    <name type="common">Speckled blister lichen</name>
    <name type="synonym">Trypethelium virens</name>
    <dbReference type="NCBI Taxonomy" id="1048519"/>
    <lineage>
        <taxon>Eukaryota</taxon>
        <taxon>Fungi</taxon>
        <taxon>Dikarya</taxon>
        <taxon>Ascomycota</taxon>
        <taxon>Pezizomycotina</taxon>
        <taxon>Dothideomycetes</taxon>
        <taxon>Dothideomycetes incertae sedis</taxon>
        <taxon>Trypetheliales</taxon>
        <taxon>Trypetheliaceae</taxon>
        <taxon>Viridothelium</taxon>
    </lineage>
</organism>
<evidence type="ECO:0000256" key="1">
    <source>
        <dbReference type="SAM" id="MobiDB-lite"/>
    </source>
</evidence>
<keyword evidence="3" id="KW-1185">Reference proteome</keyword>
<proteinExistence type="predicted"/>
<sequence length="82" mass="8804">MAPQPTTPSNTQPEQPAQAHVPGSAPQDTVSQQPSRAMQNMEFQEAAKEEPKMSMRGGGCIADCCAAFLCFECCKDCCEDCC</sequence>
<dbReference type="Proteomes" id="UP000800092">
    <property type="component" value="Unassembled WGS sequence"/>
</dbReference>
<feature type="region of interest" description="Disordered" evidence="1">
    <location>
        <begin position="1"/>
        <end position="50"/>
    </location>
</feature>
<name>A0A6A6H568_VIRVR</name>
<accession>A0A6A6H568</accession>
<feature type="compositionally biased region" description="Polar residues" evidence="1">
    <location>
        <begin position="26"/>
        <end position="42"/>
    </location>
</feature>
<evidence type="ECO:0000313" key="2">
    <source>
        <dbReference type="EMBL" id="KAF2233142.1"/>
    </source>
</evidence>
<dbReference type="AlphaFoldDB" id="A0A6A6H568"/>
<dbReference type="OrthoDB" id="10376596at2759"/>